<keyword evidence="2 5" id="KW-0645">Protease</keyword>
<dbReference type="InterPro" id="IPR000209">
    <property type="entry name" value="Peptidase_S8/S53_dom"/>
</dbReference>
<evidence type="ECO:0000313" key="12">
    <source>
        <dbReference type="Proteomes" id="UP000002028"/>
    </source>
</evidence>
<dbReference type="AlphaFoldDB" id="D2QPJ7"/>
<dbReference type="GO" id="GO:0004252">
    <property type="term" value="F:serine-type endopeptidase activity"/>
    <property type="evidence" value="ECO:0007669"/>
    <property type="project" value="UniProtKB-UniRule"/>
</dbReference>
<sequence>MFNHSLKKVLWSALVPALLAACQPTDTFQRQPDDVVRYGSQTGSARAAADVQKYIVTFKADPLITRSLPDNAGAYDARVQQMQGLISRLVGADIAGKTQEVYTTAIRGFAVELTAAELARLQRLPFIASIVPDQVVSLAVPTGTAITIGAQTIPWGISRVGGVRTYTGSHKAWVLDTGIDFDHPDLNVDLPLCRNFNNPRRDADDDNGHGSHVAGTIGAKDNNFGVVGVAPGVKVIAVKVLSATGSGSYSGVIAGIDYVATAGAAGDVVNMSLGGPVYTPIDEAVKGAASKGILFALAAGNESQNANNSSPGRTEHPNVYTVSAHDYNDKFASFSNYGNPPIDWCAPGVDVLSTWRSGGYRTISGTSMATPHVAGILLYGTPASRGPVSGDRDSTPDQMAKLPTVTP</sequence>
<feature type="active site" description="Charge relay system" evidence="5">
    <location>
        <position position="209"/>
    </location>
</feature>
<dbReference type="InterPro" id="IPR050131">
    <property type="entry name" value="Peptidase_S8_subtilisin-like"/>
</dbReference>
<dbReference type="Pfam" id="PF00082">
    <property type="entry name" value="Peptidase_S8"/>
    <property type="match status" value="1"/>
</dbReference>
<evidence type="ECO:0000259" key="10">
    <source>
        <dbReference type="Pfam" id="PF05922"/>
    </source>
</evidence>
<feature type="domain" description="Inhibitor I9" evidence="10">
    <location>
        <begin position="53"/>
        <end position="138"/>
    </location>
</feature>
<dbReference type="PROSITE" id="PS51892">
    <property type="entry name" value="SUBTILASE"/>
    <property type="match status" value="1"/>
</dbReference>
<protein>
    <submittedName>
        <fullName evidence="11">Peptidase S8 and S53 subtilisin kexin sedolisin</fullName>
    </submittedName>
</protein>
<evidence type="ECO:0000256" key="3">
    <source>
        <dbReference type="ARBA" id="ARBA00022801"/>
    </source>
</evidence>
<evidence type="ECO:0000256" key="2">
    <source>
        <dbReference type="ARBA" id="ARBA00022670"/>
    </source>
</evidence>
<comment type="similarity">
    <text evidence="1 5 6">Belongs to the peptidase S8 family.</text>
</comment>
<dbReference type="PANTHER" id="PTHR43806:SF11">
    <property type="entry name" value="CEREVISIN-RELATED"/>
    <property type="match status" value="1"/>
</dbReference>
<dbReference type="STRING" id="504472.Slin_4678"/>
<dbReference type="InterPro" id="IPR037045">
    <property type="entry name" value="S8pro/Inhibitor_I9_sf"/>
</dbReference>
<keyword evidence="3 5" id="KW-0378">Hydrolase</keyword>
<dbReference type="Gene3D" id="3.30.70.80">
    <property type="entry name" value="Peptidase S8 propeptide/proteinase inhibitor I9"/>
    <property type="match status" value="1"/>
</dbReference>
<dbReference type="KEGG" id="sli:Slin_4678"/>
<dbReference type="EMBL" id="CP001769">
    <property type="protein sequence ID" value="ADB40656.1"/>
    <property type="molecule type" value="Genomic_DNA"/>
</dbReference>
<dbReference type="PROSITE" id="PS00136">
    <property type="entry name" value="SUBTILASE_ASP"/>
    <property type="match status" value="1"/>
</dbReference>
<dbReference type="PROSITE" id="PS00137">
    <property type="entry name" value="SUBTILASE_HIS"/>
    <property type="match status" value="1"/>
</dbReference>
<dbReference type="InterPro" id="IPR022398">
    <property type="entry name" value="Peptidase_S8_His-AS"/>
</dbReference>
<dbReference type="PROSITE" id="PS51257">
    <property type="entry name" value="PROKAR_LIPOPROTEIN"/>
    <property type="match status" value="1"/>
</dbReference>
<dbReference type="InterPro" id="IPR010259">
    <property type="entry name" value="S8pro/Inhibitor_I9"/>
</dbReference>
<feature type="region of interest" description="Disordered" evidence="7">
    <location>
        <begin position="384"/>
        <end position="407"/>
    </location>
</feature>
<dbReference type="RefSeq" id="WP_012929160.1">
    <property type="nucleotide sequence ID" value="NC_013730.1"/>
</dbReference>
<dbReference type="Proteomes" id="UP000002028">
    <property type="component" value="Chromosome"/>
</dbReference>
<organism evidence="11 12">
    <name type="scientific">Spirosoma linguale (strain ATCC 33905 / DSM 74 / LMG 10896 / Claus 1)</name>
    <dbReference type="NCBI Taxonomy" id="504472"/>
    <lineage>
        <taxon>Bacteria</taxon>
        <taxon>Pseudomonadati</taxon>
        <taxon>Bacteroidota</taxon>
        <taxon>Cytophagia</taxon>
        <taxon>Cytophagales</taxon>
        <taxon>Cytophagaceae</taxon>
        <taxon>Spirosoma</taxon>
    </lineage>
</organism>
<dbReference type="SUPFAM" id="SSF52743">
    <property type="entry name" value="Subtilisin-like"/>
    <property type="match status" value="1"/>
</dbReference>
<dbReference type="eggNOG" id="COG1404">
    <property type="taxonomic scope" value="Bacteria"/>
</dbReference>
<feature type="active site" description="Charge relay system" evidence="5">
    <location>
        <position position="176"/>
    </location>
</feature>
<keyword evidence="12" id="KW-1185">Reference proteome</keyword>
<proteinExistence type="inferred from homology"/>
<evidence type="ECO:0000256" key="7">
    <source>
        <dbReference type="SAM" id="MobiDB-lite"/>
    </source>
</evidence>
<dbReference type="InterPro" id="IPR015500">
    <property type="entry name" value="Peptidase_S8_subtilisin-rel"/>
</dbReference>
<dbReference type="SUPFAM" id="SSF54897">
    <property type="entry name" value="Protease propeptides/inhibitors"/>
    <property type="match status" value="1"/>
</dbReference>
<name>D2QPJ7_SPILD</name>
<evidence type="ECO:0000256" key="8">
    <source>
        <dbReference type="SAM" id="SignalP"/>
    </source>
</evidence>
<reference evidence="11 12" key="1">
    <citation type="journal article" date="2010" name="Stand. Genomic Sci.">
        <title>Complete genome sequence of Spirosoma linguale type strain (1).</title>
        <authorList>
            <person name="Lail K."/>
            <person name="Sikorski J."/>
            <person name="Saunders E."/>
            <person name="Lapidus A."/>
            <person name="Glavina Del Rio T."/>
            <person name="Copeland A."/>
            <person name="Tice H."/>
            <person name="Cheng J.-F."/>
            <person name="Lucas S."/>
            <person name="Nolan M."/>
            <person name="Bruce D."/>
            <person name="Goodwin L."/>
            <person name="Pitluck S."/>
            <person name="Ivanova N."/>
            <person name="Mavromatis K."/>
            <person name="Ovchinnikova G."/>
            <person name="Pati A."/>
            <person name="Chen A."/>
            <person name="Palaniappan K."/>
            <person name="Land M."/>
            <person name="Hauser L."/>
            <person name="Chang Y.-J."/>
            <person name="Jeffries C.D."/>
            <person name="Chain P."/>
            <person name="Brettin T."/>
            <person name="Detter J.C."/>
            <person name="Schuetze A."/>
            <person name="Rohde M."/>
            <person name="Tindall B.J."/>
            <person name="Goeker M."/>
            <person name="Bristow J."/>
            <person name="Eisen J.A."/>
            <person name="Markowitz V."/>
            <person name="Hugenholtz P."/>
            <person name="Kyrpides N.C."/>
            <person name="Klenk H.-P."/>
            <person name="Chen F."/>
        </authorList>
    </citation>
    <scope>NUCLEOTIDE SEQUENCE [LARGE SCALE GENOMIC DNA]</scope>
    <source>
        <strain evidence="12">ATCC 33905 / DSM 74 / LMG 10896 / Claus 1</strain>
    </source>
</reference>
<feature type="chain" id="PRO_5003035812" evidence="8">
    <location>
        <begin position="21"/>
        <end position="407"/>
    </location>
</feature>
<dbReference type="PANTHER" id="PTHR43806">
    <property type="entry name" value="PEPTIDASE S8"/>
    <property type="match status" value="1"/>
</dbReference>
<accession>D2QPJ7</accession>
<dbReference type="InterPro" id="IPR036852">
    <property type="entry name" value="Peptidase_S8/S53_dom_sf"/>
</dbReference>
<evidence type="ECO:0000256" key="1">
    <source>
        <dbReference type="ARBA" id="ARBA00011073"/>
    </source>
</evidence>
<dbReference type="GO" id="GO:0006508">
    <property type="term" value="P:proteolysis"/>
    <property type="evidence" value="ECO:0007669"/>
    <property type="project" value="UniProtKB-KW"/>
</dbReference>
<evidence type="ECO:0000256" key="5">
    <source>
        <dbReference type="PROSITE-ProRule" id="PRU01240"/>
    </source>
</evidence>
<keyword evidence="8" id="KW-0732">Signal</keyword>
<dbReference type="InterPro" id="IPR023827">
    <property type="entry name" value="Peptidase_S8_Asp-AS"/>
</dbReference>
<dbReference type="PROSITE" id="PS00138">
    <property type="entry name" value="SUBTILASE_SER"/>
    <property type="match status" value="1"/>
</dbReference>
<dbReference type="HOGENOM" id="CLU_011263_1_7_10"/>
<feature type="active site" description="Charge relay system" evidence="5">
    <location>
        <position position="367"/>
    </location>
</feature>
<evidence type="ECO:0000259" key="9">
    <source>
        <dbReference type="Pfam" id="PF00082"/>
    </source>
</evidence>
<evidence type="ECO:0000313" key="11">
    <source>
        <dbReference type="EMBL" id="ADB40656.1"/>
    </source>
</evidence>
<keyword evidence="4 5" id="KW-0720">Serine protease</keyword>
<gene>
    <name evidence="11" type="ordered locus">Slin_4678</name>
</gene>
<dbReference type="Gene3D" id="3.40.50.200">
    <property type="entry name" value="Peptidase S8/S53 domain"/>
    <property type="match status" value="1"/>
</dbReference>
<dbReference type="InterPro" id="IPR023828">
    <property type="entry name" value="Peptidase_S8_Ser-AS"/>
</dbReference>
<evidence type="ECO:0000256" key="4">
    <source>
        <dbReference type="ARBA" id="ARBA00022825"/>
    </source>
</evidence>
<evidence type="ECO:0000256" key="6">
    <source>
        <dbReference type="RuleBase" id="RU003355"/>
    </source>
</evidence>
<feature type="signal peptide" evidence="8">
    <location>
        <begin position="1"/>
        <end position="20"/>
    </location>
</feature>
<feature type="domain" description="Peptidase S8/S53" evidence="9">
    <location>
        <begin position="174"/>
        <end position="377"/>
    </location>
</feature>
<dbReference type="PRINTS" id="PR00723">
    <property type="entry name" value="SUBTILISIN"/>
</dbReference>
<dbReference type="Pfam" id="PF05922">
    <property type="entry name" value="Inhibitor_I9"/>
    <property type="match status" value="1"/>
</dbReference>